<dbReference type="OrthoDB" id="408631at2759"/>
<dbReference type="GeneID" id="113217604"/>
<feature type="signal peptide" evidence="6">
    <location>
        <begin position="1"/>
        <end position="22"/>
    </location>
</feature>
<dbReference type="InterPro" id="IPR019819">
    <property type="entry name" value="Carboxylesterase_B_CS"/>
</dbReference>
<feature type="compositionally biased region" description="Low complexity" evidence="4">
    <location>
        <begin position="96"/>
        <end position="115"/>
    </location>
</feature>
<evidence type="ECO:0000256" key="3">
    <source>
        <dbReference type="ARBA" id="ARBA00023180"/>
    </source>
</evidence>
<proteinExistence type="inferred from homology"/>
<keyword evidence="8" id="KW-1185">Reference proteome</keyword>
<organism evidence="8 9">
    <name type="scientific">Frankliniella occidentalis</name>
    <name type="common">Western flower thrips</name>
    <name type="synonym">Euthrips occidentalis</name>
    <dbReference type="NCBI Taxonomy" id="133901"/>
    <lineage>
        <taxon>Eukaryota</taxon>
        <taxon>Metazoa</taxon>
        <taxon>Ecdysozoa</taxon>
        <taxon>Arthropoda</taxon>
        <taxon>Hexapoda</taxon>
        <taxon>Insecta</taxon>
        <taxon>Pterygota</taxon>
        <taxon>Neoptera</taxon>
        <taxon>Paraneoptera</taxon>
        <taxon>Thysanoptera</taxon>
        <taxon>Terebrantia</taxon>
        <taxon>Thripoidea</taxon>
        <taxon>Thripidae</taxon>
        <taxon>Frankliniella</taxon>
    </lineage>
</organism>
<evidence type="ECO:0000256" key="2">
    <source>
        <dbReference type="ARBA" id="ARBA00022729"/>
    </source>
</evidence>
<accession>A0A6J1TIM6</accession>
<reference evidence="9" key="1">
    <citation type="submission" date="2025-08" db="UniProtKB">
        <authorList>
            <consortium name="RefSeq"/>
        </authorList>
    </citation>
    <scope>IDENTIFICATION</scope>
    <source>
        <tissue evidence="9">Whole organism</tissue>
    </source>
</reference>
<dbReference type="FunFam" id="3.40.50.1820:FF:000156">
    <property type="entry name" value="Neuroligin-4, Y-linked"/>
    <property type="match status" value="1"/>
</dbReference>
<keyword evidence="3" id="KW-0325">Glycoprotein</keyword>
<evidence type="ECO:0000313" key="9">
    <source>
        <dbReference type="RefSeq" id="XP_026293349.1"/>
    </source>
</evidence>
<dbReference type="PANTHER" id="PTHR43903">
    <property type="entry name" value="NEUROLIGIN"/>
    <property type="match status" value="1"/>
</dbReference>
<evidence type="ECO:0000256" key="4">
    <source>
        <dbReference type="SAM" id="MobiDB-lite"/>
    </source>
</evidence>
<keyword evidence="5" id="KW-1133">Transmembrane helix</keyword>
<dbReference type="CTD" id="30097"/>
<feature type="region of interest" description="Disordered" evidence="4">
    <location>
        <begin position="77"/>
        <end position="115"/>
    </location>
</feature>
<name>A0A6J1TIM6_FRAOC</name>
<protein>
    <submittedName>
        <fullName evidence="9">Cholinesterase isoform X1</fullName>
    </submittedName>
</protein>
<dbReference type="PROSITE" id="PS00941">
    <property type="entry name" value="CARBOXYLESTERASE_B_2"/>
    <property type="match status" value="1"/>
</dbReference>
<feature type="region of interest" description="Disordered" evidence="4">
    <location>
        <begin position="813"/>
        <end position="892"/>
    </location>
</feature>
<evidence type="ECO:0000313" key="8">
    <source>
        <dbReference type="Proteomes" id="UP000504606"/>
    </source>
</evidence>
<keyword evidence="2 6" id="KW-0732">Signal</keyword>
<keyword evidence="5" id="KW-0812">Transmembrane</keyword>
<feature type="chain" id="PRO_5026842515" evidence="6">
    <location>
        <begin position="23"/>
        <end position="892"/>
    </location>
</feature>
<feature type="transmembrane region" description="Helical" evidence="5">
    <location>
        <begin position="734"/>
        <end position="757"/>
    </location>
</feature>
<evidence type="ECO:0000256" key="1">
    <source>
        <dbReference type="ARBA" id="ARBA00005964"/>
    </source>
</evidence>
<keyword evidence="5" id="KW-0472">Membrane</keyword>
<dbReference type="RefSeq" id="XP_026293349.1">
    <property type="nucleotide sequence ID" value="XM_026437564.2"/>
</dbReference>
<feature type="compositionally biased region" description="Polar residues" evidence="4">
    <location>
        <begin position="824"/>
        <end position="838"/>
    </location>
</feature>
<dbReference type="Proteomes" id="UP000504606">
    <property type="component" value="Unplaced"/>
</dbReference>
<gene>
    <name evidence="9" type="primary">LOC113217604</name>
</gene>
<sequence>MAAVSAAAVVAALVSVVLDAAAVFGQVLPGGPPPGLNRGGVYVPPNPGDANYRTYIYNDRRYGSAFPANYNPYDPYARDPFPNRNPFDNQNPQGVYNPNYFNPDPNNPNQPGGQLPLPGVLAGWRADLQGKMRPDSLQLERDVYVQTTYGQVQGFKTYLYDNPDPLSGYRPGMTPVERVQGVVHTFLGVPYAQPPINDGRFKPPRAHRGWQLIQAVDFGPACPQPVRYTGAAKGVRDMDEDCLYLNIYSRTTVSGLAQKFPVMVYIHGGEYYKGSSNSFPGHVLAAFYDVVVVTINYRLGALGFLCTADINSPGNYGVLDQAMAINWVYDNIDAFNGDRKSITLFGPGAGAASAGLLMVAPRTRDLVTRVIAQSGSALADWGLIIDQYRAQNTSRVFGKLMGCSIDSSWKLVDCLRRGRSALELGNAEFHPAVGPFPWGPVFDRNFTKPGDSWYQGWKERDWHFLNRTPEELIKHGQFNRGLSYMSGVTTQEAAYIISQNESLVSVHYEVNERFMEQKIREMVARFNYTLNPGGTYEAIKYMYTYHPDPKNVTHIREQYIHMMSDYLFRAPNDKLVKLLVEKNIPVYMYVLNTTVEALKLPEWRKYPHDTEHLFLTGAPFMDVEFFPKDAGYERLMWTENDRNMSHFFMKAFSDFARYGNPTHSQILGLHFELARPGQLKYLNLNTTFNSSIFLNYRQTECAFWSDYLPTVIGHLVPTYPPTTEWWEPRQPLQIAFWSMSAICLLLIVAVVACCILWRNAKRQQDRYYSGDLLMMRDESEITGIGNASENPSHLYEYRDTPTIAEKQPQLKVQMHSRPVPPEPTKTSSVKTGSNQSLKSLKDSVNGFPAGEPRVETRPPLPQPAAAVPVPTTRPRATLSRTHLEGGIPQTEV</sequence>
<feature type="domain" description="Carboxylesterase type B" evidence="7">
    <location>
        <begin position="182"/>
        <end position="704"/>
    </location>
</feature>
<dbReference type="Pfam" id="PF00135">
    <property type="entry name" value="COesterase"/>
    <property type="match status" value="1"/>
</dbReference>
<dbReference type="InterPro" id="IPR029058">
    <property type="entry name" value="AB_hydrolase_fold"/>
</dbReference>
<evidence type="ECO:0000259" key="7">
    <source>
        <dbReference type="Pfam" id="PF00135"/>
    </source>
</evidence>
<dbReference type="Gene3D" id="3.40.50.1820">
    <property type="entry name" value="alpha/beta hydrolase"/>
    <property type="match status" value="1"/>
</dbReference>
<evidence type="ECO:0000256" key="6">
    <source>
        <dbReference type="SAM" id="SignalP"/>
    </source>
</evidence>
<comment type="similarity">
    <text evidence="1">Belongs to the type-B carboxylesterase/lipase family.</text>
</comment>
<dbReference type="InterPro" id="IPR051093">
    <property type="entry name" value="Neuroligin/BSAL"/>
</dbReference>
<dbReference type="InterPro" id="IPR002018">
    <property type="entry name" value="CarbesteraseB"/>
</dbReference>
<dbReference type="SUPFAM" id="SSF53474">
    <property type="entry name" value="alpha/beta-Hydrolases"/>
    <property type="match status" value="1"/>
</dbReference>
<dbReference type="AlphaFoldDB" id="A0A6J1TIM6"/>
<evidence type="ECO:0000256" key="5">
    <source>
        <dbReference type="SAM" id="Phobius"/>
    </source>
</evidence>
<feature type="compositionally biased region" description="Low complexity" evidence="4">
    <location>
        <begin position="863"/>
        <end position="878"/>
    </location>
</feature>
<dbReference type="KEGG" id="foc:113217604"/>